<organism evidence="2 3">
    <name type="scientific">Colletotrichum fioriniae PJ7</name>
    <dbReference type="NCBI Taxonomy" id="1445577"/>
    <lineage>
        <taxon>Eukaryota</taxon>
        <taxon>Fungi</taxon>
        <taxon>Dikarya</taxon>
        <taxon>Ascomycota</taxon>
        <taxon>Pezizomycotina</taxon>
        <taxon>Sordariomycetes</taxon>
        <taxon>Hypocreomycetidae</taxon>
        <taxon>Glomerellales</taxon>
        <taxon>Glomerellaceae</taxon>
        <taxon>Colletotrichum</taxon>
        <taxon>Colletotrichum acutatum species complex</taxon>
    </lineage>
</organism>
<protein>
    <submittedName>
        <fullName evidence="2">Uncharacterized protein</fullName>
    </submittedName>
</protein>
<evidence type="ECO:0000313" key="2">
    <source>
        <dbReference type="EMBL" id="EXF73099.1"/>
    </source>
</evidence>
<dbReference type="Proteomes" id="UP000020467">
    <property type="component" value="Unassembled WGS sequence"/>
</dbReference>
<feature type="region of interest" description="Disordered" evidence="1">
    <location>
        <begin position="1"/>
        <end position="44"/>
    </location>
</feature>
<evidence type="ECO:0000313" key="3">
    <source>
        <dbReference type="Proteomes" id="UP000020467"/>
    </source>
</evidence>
<evidence type="ECO:0000256" key="1">
    <source>
        <dbReference type="SAM" id="MobiDB-lite"/>
    </source>
</evidence>
<feature type="region of interest" description="Disordered" evidence="1">
    <location>
        <begin position="57"/>
        <end position="85"/>
    </location>
</feature>
<keyword evidence="3" id="KW-1185">Reference proteome</keyword>
<reference evidence="2 3" key="1">
    <citation type="submission" date="2014-02" db="EMBL/GenBank/DDBJ databases">
        <title>The genome sequence of Colletotrichum fioriniae PJ7.</title>
        <authorList>
            <person name="Baroncelli R."/>
            <person name="Thon M.R."/>
        </authorList>
    </citation>
    <scope>NUCLEOTIDE SEQUENCE [LARGE SCALE GENOMIC DNA]</scope>
    <source>
        <strain evidence="2 3">PJ7</strain>
    </source>
</reference>
<proteinExistence type="predicted"/>
<dbReference type="EMBL" id="JARH01001082">
    <property type="protein sequence ID" value="EXF73099.1"/>
    <property type="molecule type" value="Genomic_DNA"/>
</dbReference>
<dbReference type="KEGG" id="cfj:CFIO01_07499"/>
<comment type="caution">
    <text evidence="2">The sequence shown here is derived from an EMBL/GenBank/DDBJ whole genome shotgun (WGS) entry which is preliminary data.</text>
</comment>
<sequence length="149" mass="16252">MTKTPILQHRRAASNAPKARRSGGLVKPVDKLSPWGEENSYRLPDLEADWEQYDRYLSASRQQGAKPATDDTGSSRNLPPIKDVDPSAVNAFFASDILSEISKQDPPVAPQPESTSKSKTLPKVSGDAEFYASDALSQLEQESKHGKGN</sequence>
<feature type="region of interest" description="Disordered" evidence="1">
    <location>
        <begin position="102"/>
        <end position="126"/>
    </location>
</feature>
<name>A0A010R5T9_9PEZI</name>
<dbReference type="AlphaFoldDB" id="A0A010R5T9"/>
<dbReference type="HOGENOM" id="CLU_1749503_0_0_1"/>
<accession>A0A010R5T9</accession>
<gene>
    <name evidence="2" type="ORF">CFIO01_07499</name>
</gene>